<sequence>MLCLNTFSLPATPLPHTNAPNSKTNPPHFKIRIRTHKIKCIPEAYDDEETENASKITVALPHLVKSITSTSNPFVKHCLKLRQSSAYRQSHGSVLVVGTTPIREIYSFQETLQDRPTIECLLLLDKYDVPQDIADRAIHVVHVSSAIMRKLSGLQSIDSVEVIALMRIPSTFHVVSNSLNEEDCSRLFPFPHRILILEGIQDPGNLGTLLRSATAFRWGGVFLLPGCCDPFNEKALRASRGASFQIPIVSGNWTHVESLRKLFQMKILAGHPADDKNSNKVHRLSQDFADSVADLPLCLVLGSEGAGLSKESRQSCELISIPMAGEFESLNVSVAGGFAGIHQHRPGMSAVKPLQPSSSATVCTLRVSLLTLAILTLLSFSYLSLKSLHSPSLQPSTSTEHSTSLSASGATSEDEAVGDEVCHSAKMFKLNYEKMERRFQVYIYPDGYPNTYCQSPRKLMGKYTSEGYFYQNLRDSKYVTEDPDQADLFFIPISLWKEISYENMTVIVQNYVESLMSKYPYWNRTLVVDYFFVTCHDVGVRATEGLPFLVKNSIRVICSPSYDVGFIRHNDVALPQVLQPFALPAGGNDVENRTTLGFWAGHSNSKIRVYIGTCMGE</sequence>
<dbReference type="OrthoDB" id="270651at2759"/>
<evidence type="ECO:0000256" key="1">
    <source>
        <dbReference type="ARBA" id="ARBA00022603"/>
    </source>
</evidence>
<dbReference type="InterPro" id="IPR051259">
    <property type="entry name" value="rRNA_Methyltransferase"/>
</dbReference>
<evidence type="ECO:0000259" key="5">
    <source>
        <dbReference type="Pfam" id="PF03016"/>
    </source>
</evidence>
<evidence type="ECO:0000313" key="7">
    <source>
        <dbReference type="Proteomes" id="UP000594638"/>
    </source>
</evidence>
<dbReference type="Gramene" id="OE9A062288T1">
    <property type="protein sequence ID" value="OE9A062288C1"/>
    <property type="gene ID" value="OE9A062288"/>
</dbReference>
<dbReference type="PANTHER" id="PTHR43191:SF2">
    <property type="entry name" value="RRNA METHYLTRANSFERASE 3, MITOCHONDRIAL"/>
    <property type="match status" value="1"/>
</dbReference>
<keyword evidence="7" id="KW-1185">Reference proteome</keyword>
<dbReference type="PANTHER" id="PTHR43191">
    <property type="entry name" value="RRNA METHYLTRANSFERASE 3"/>
    <property type="match status" value="1"/>
</dbReference>
<dbReference type="SUPFAM" id="SSF75217">
    <property type="entry name" value="alpha/beta knot"/>
    <property type="match status" value="1"/>
</dbReference>
<dbReference type="Proteomes" id="UP000594638">
    <property type="component" value="Unassembled WGS sequence"/>
</dbReference>
<dbReference type="GO" id="GO:0003723">
    <property type="term" value="F:RNA binding"/>
    <property type="evidence" value="ECO:0007669"/>
    <property type="project" value="InterPro"/>
</dbReference>
<organism evidence="6 7">
    <name type="scientific">Olea europaea subsp. europaea</name>
    <dbReference type="NCBI Taxonomy" id="158383"/>
    <lineage>
        <taxon>Eukaryota</taxon>
        <taxon>Viridiplantae</taxon>
        <taxon>Streptophyta</taxon>
        <taxon>Embryophyta</taxon>
        <taxon>Tracheophyta</taxon>
        <taxon>Spermatophyta</taxon>
        <taxon>Magnoliopsida</taxon>
        <taxon>eudicotyledons</taxon>
        <taxon>Gunneridae</taxon>
        <taxon>Pentapetalae</taxon>
        <taxon>asterids</taxon>
        <taxon>lamiids</taxon>
        <taxon>Lamiales</taxon>
        <taxon>Oleaceae</taxon>
        <taxon>Oleeae</taxon>
        <taxon>Olea</taxon>
    </lineage>
</organism>
<dbReference type="InterPro" id="IPR001537">
    <property type="entry name" value="SpoU_MeTrfase"/>
</dbReference>
<evidence type="ECO:0000256" key="3">
    <source>
        <dbReference type="SAM" id="MobiDB-lite"/>
    </source>
</evidence>
<dbReference type="FunFam" id="3.40.1280.10:FF:000027">
    <property type="entry name" value="Putative tRNA/rRNA methyltransferase YsgA"/>
    <property type="match status" value="1"/>
</dbReference>
<proteinExistence type="predicted"/>
<keyword evidence="2" id="KW-0808">Transferase</keyword>
<gene>
    <name evidence="6" type="ORF">OLEA9_A062288</name>
</gene>
<feature type="region of interest" description="Disordered" evidence="3">
    <location>
        <begin position="392"/>
        <end position="412"/>
    </location>
</feature>
<evidence type="ECO:0000259" key="4">
    <source>
        <dbReference type="Pfam" id="PF00588"/>
    </source>
</evidence>
<name>A0A8S0SPX6_OLEEU</name>
<dbReference type="InterPro" id="IPR029026">
    <property type="entry name" value="tRNA_m1G_MTases_N"/>
</dbReference>
<evidence type="ECO:0000313" key="6">
    <source>
        <dbReference type="EMBL" id="CAA2993708.1"/>
    </source>
</evidence>
<feature type="domain" description="tRNA/rRNA methyltransferase SpoU type" evidence="4">
    <location>
        <begin position="194"/>
        <end position="337"/>
    </location>
</feature>
<dbReference type="CDD" id="cd18095">
    <property type="entry name" value="SpoU-like_rRNA-MTase"/>
    <property type="match status" value="1"/>
</dbReference>
<evidence type="ECO:0000256" key="2">
    <source>
        <dbReference type="ARBA" id="ARBA00022679"/>
    </source>
</evidence>
<dbReference type="Pfam" id="PF03016">
    <property type="entry name" value="Exostosin_GT47"/>
    <property type="match status" value="1"/>
</dbReference>
<feature type="compositionally biased region" description="Polar residues" evidence="3">
    <location>
        <begin position="392"/>
        <end position="411"/>
    </location>
</feature>
<dbReference type="GO" id="GO:0032259">
    <property type="term" value="P:methylation"/>
    <property type="evidence" value="ECO:0007669"/>
    <property type="project" value="UniProtKB-KW"/>
</dbReference>
<dbReference type="AlphaFoldDB" id="A0A8S0SPX6"/>
<dbReference type="EMBL" id="CACTIH010005453">
    <property type="protein sequence ID" value="CAA2993708.1"/>
    <property type="molecule type" value="Genomic_DNA"/>
</dbReference>
<protein>
    <submittedName>
        <fullName evidence="6">Uncharacterized tRNA rRNA methyltransferase</fullName>
    </submittedName>
</protein>
<dbReference type="Pfam" id="PF00588">
    <property type="entry name" value="SpoU_methylase"/>
    <property type="match status" value="1"/>
</dbReference>
<dbReference type="SUPFAM" id="SSF55315">
    <property type="entry name" value="L30e-like"/>
    <property type="match status" value="1"/>
</dbReference>
<keyword evidence="1 6" id="KW-0489">Methyltransferase</keyword>
<dbReference type="InterPro" id="IPR029064">
    <property type="entry name" value="Ribosomal_eL30-like_sf"/>
</dbReference>
<dbReference type="GO" id="GO:0006396">
    <property type="term" value="P:RNA processing"/>
    <property type="evidence" value="ECO:0007669"/>
    <property type="project" value="InterPro"/>
</dbReference>
<feature type="domain" description="Exostosin GT47" evidence="5">
    <location>
        <begin position="436"/>
        <end position="603"/>
    </location>
</feature>
<dbReference type="GO" id="GO:0008173">
    <property type="term" value="F:RNA methyltransferase activity"/>
    <property type="evidence" value="ECO:0007669"/>
    <property type="project" value="InterPro"/>
</dbReference>
<dbReference type="Gene3D" id="3.40.1280.10">
    <property type="match status" value="1"/>
</dbReference>
<comment type="caution">
    <text evidence="6">The sequence shown here is derived from an EMBL/GenBank/DDBJ whole genome shotgun (WGS) entry which is preliminary data.</text>
</comment>
<accession>A0A8S0SPX6</accession>
<dbReference type="Gene3D" id="3.30.1330.30">
    <property type="match status" value="1"/>
</dbReference>
<reference evidence="6 7" key="1">
    <citation type="submission" date="2019-12" db="EMBL/GenBank/DDBJ databases">
        <authorList>
            <person name="Alioto T."/>
            <person name="Alioto T."/>
            <person name="Gomez Garrido J."/>
        </authorList>
    </citation>
    <scope>NUCLEOTIDE SEQUENCE [LARGE SCALE GENOMIC DNA]</scope>
</reference>
<dbReference type="InterPro" id="IPR040911">
    <property type="entry name" value="Exostosin_GT47"/>
</dbReference>
<dbReference type="InterPro" id="IPR029028">
    <property type="entry name" value="Alpha/beta_knot_MTases"/>
</dbReference>